<name>A0A5C4N678_9RHOB</name>
<protein>
    <submittedName>
        <fullName evidence="2">Uncharacterized protein</fullName>
    </submittedName>
</protein>
<feature type="chain" id="PRO_5022668533" evidence="1">
    <location>
        <begin position="19"/>
        <end position="400"/>
    </location>
</feature>
<dbReference type="EMBL" id="VDFU01000003">
    <property type="protein sequence ID" value="TNC51871.1"/>
    <property type="molecule type" value="Genomic_DNA"/>
</dbReference>
<dbReference type="OrthoDB" id="9815249at2"/>
<evidence type="ECO:0000313" key="3">
    <source>
        <dbReference type="Proteomes" id="UP000305887"/>
    </source>
</evidence>
<comment type="caution">
    <text evidence="2">The sequence shown here is derived from an EMBL/GenBank/DDBJ whole genome shotgun (WGS) entry which is preliminary data.</text>
</comment>
<dbReference type="Proteomes" id="UP000305887">
    <property type="component" value="Unassembled WGS sequence"/>
</dbReference>
<keyword evidence="1" id="KW-0732">Signal</keyword>
<reference evidence="2 3" key="1">
    <citation type="submission" date="2019-06" db="EMBL/GenBank/DDBJ databases">
        <title>YIM 131921 draft genome.</title>
        <authorList>
            <person name="Jiang L."/>
        </authorList>
    </citation>
    <scope>NUCLEOTIDE SEQUENCE [LARGE SCALE GENOMIC DNA]</scope>
    <source>
        <strain evidence="2 3">YIM 131921</strain>
    </source>
</reference>
<gene>
    <name evidence="2" type="ORF">FHG66_03405</name>
</gene>
<dbReference type="RefSeq" id="WP_139075293.1">
    <property type="nucleotide sequence ID" value="NZ_VDFU01000003.1"/>
</dbReference>
<organism evidence="2 3">
    <name type="scientific">Rubellimicrobium rubrum</name>
    <dbReference type="NCBI Taxonomy" id="2585369"/>
    <lineage>
        <taxon>Bacteria</taxon>
        <taxon>Pseudomonadati</taxon>
        <taxon>Pseudomonadota</taxon>
        <taxon>Alphaproteobacteria</taxon>
        <taxon>Rhodobacterales</taxon>
        <taxon>Roseobacteraceae</taxon>
        <taxon>Rubellimicrobium</taxon>
    </lineage>
</organism>
<sequence>MHRLLALVLLVLATPVVAQDDISSAIAAHGLRATEADLATRTAPTPSERFALGGVRFLAGIERALQLRYRVGLGTDMAEASGLPILRLPIEENPQPEPFEPAMIEALFRDIGLDMAGALDALSGIGDSDAVAVEIRTEDLWFDIDSDGTRQPGEGVLEITGWTLSAGNDLAGLPSTTIRFDAADSAWLSAYAHLLSAMSEAVLALGPTDGIARVLEARATFDSLGRPKSGTEFTLEAQGGQWVDLAAMWIMAIEGQPDPVHTRALRDHLLAVVSENRRFWSLVPREQDNNQEWIPNKNQTSATGLPFPPGTGARWLAVLRDGERILQGELLIPYWRVGSQAGLNLAALFENPPEIDIAGVIQGATLLPYLEEGPIADGQSLQLFGELVQGDSPLYAVLLN</sequence>
<dbReference type="AlphaFoldDB" id="A0A5C4N678"/>
<proteinExistence type="predicted"/>
<evidence type="ECO:0000256" key="1">
    <source>
        <dbReference type="SAM" id="SignalP"/>
    </source>
</evidence>
<feature type="signal peptide" evidence="1">
    <location>
        <begin position="1"/>
        <end position="18"/>
    </location>
</feature>
<evidence type="ECO:0000313" key="2">
    <source>
        <dbReference type="EMBL" id="TNC51871.1"/>
    </source>
</evidence>
<keyword evidence="3" id="KW-1185">Reference proteome</keyword>
<accession>A0A5C4N678</accession>